<protein>
    <submittedName>
        <fullName evidence="2">Uncharacterized protein</fullName>
    </submittedName>
</protein>
<sequence>MNSTNKIPSDMEYTKYLNLAFSIARAVFHVITVLFTFHVIYCSKFGNKSTKLDRISNTFFIFLASRGLGAVLAAPFHVYLTAYWSPEGGHNYEPYALLWLGLVMLIHGFISTLSALLLTLERCLALTFPTHYKFRIAKWFPWFTVACFILAIVFVAFNVLREIPLDVEKGHPYGQYQQDISGGLRLYQVIDHRTLVIS</sequence>
<evidence type="ECO:0000313" key="2">
    <source>
        <dbReference type="EMBL" id="KAI1703962.1"/>
    </source>
</evidence>
<keyword evidence="1" id="KW-0472">Membrane</keyword>
<keyword evidence="1" id="KW-1133">Transmembrane helix</keyword>
<proteinExistence type="predicted"/>
<name>A0AAD4MTZ8_9BILA</name>
<feature type="transmembrane region" description="Helical" evidence="1">
    <location>
        <begin position="96"/>
        <end position="118"/>
    </location>
</feature>
<keyword evidence="3" id="KW-1185">Reference proteome</keyword>
<dbReference type="EMBL" id="JAKKPZ010000074">
    <property type="protein sequence ID" value="KAI1703962.1"/>
    <property type="molecule type" value="Genomic_DNA"/>
</dbReference>
<comment type="caution">
    <text evidence="2">The sequence shown here is derived from an EMBL/GenBank/DDBJ whole genome shotgun (WGS) entry which is preliminary data.</text>
</comment>
<dbReference type="AlphaFoldDB" id="A0AAD4MTZ8"/>
<dbReference type="SUPFAM" id="SSF81321">
    <property type="entry name" value="Family A G protein-coupled receptor-like"/>
    <property type="match status" value="1"/>
</dbReference>
<feature type="transmembrane region" description="Helical" evidence="1">
    <location>
        <begin position="55"/>
        <end position="76"/>
    </location>
</feature>
<feature type="transmembrane region" description="Helical" evidence="1">
    <location>
        <begin position="139"/>
        <end position="160"/>
    </location>
</feature>
<reference evidence="2" key="1">
    <citation type="submission" date="2022-01" db="EMBL/GenBank/DDBJ databases">
        <title>Genome Sequence Resource for Two Populations of Ditylenchus destructor, the Migratory Endoparasitic Phytonematode.</title>
        <authorList>
            <person name="Zhang H."/>
            <person name="Lin R."/>
            <person name="Xie B."/>
        </authorList>
    </citation>
    <scope>NUCLEOTIDE SEQUENCE</scope>
    <source>
        <strain evidence="2">BazhouSP</strain>
    </source>
</reference>
<evidence type="ECO:0000313" key="3">
    <source>
        <dbReference type="Proteomes" id="UP001201812"/>
    </source>
</evidence>
<evidence type="ECO:0000256" key="1">
    <source>
        <dbReference type="SAM" id="Phobius"/>
    </source>
</evidence>
<feature type="transmembrane region" description="Helical" evidence="1">
    <location>
        <begin position="20"/>
        <end position="43"/>
    </location>
</feature>
<dbReference type="Proteomes" id="UP001201812">
    <property type="component" value="Unassembled WGS sequence"/>
</dbReference>
<dbReference type="Gene3D" id="1.20.1070.10">
    <property type="entry name" value="Rhodopsin 7-helix transmembrane proteins"/>
    <property type="match status" value="1"/>
</dbReference>
<gene>
    <name evidence="2" type="ORF">DdX_14578</name>
</gene>
<organism evidence="2 3">
    <name type="scientific">Ditylenchus destructor</name>
    <dbReference type="NCBI Taxonomy" id="166010"/>
    <lineage>
        <taxon>Eukaryota</taxon>
        <taxon>Metazoa</taxon>
        <taxon>Ecdysozoa</taxon>
        <taxon>Nematoda</taxon>
        <taxon>Chromadorea</taxon>
        <taxon>Rhabditida</taxon>
        <taxon>Tylenchina</taxon>
        <taxon>Tylenchomorpha</taxon>
        <taxon>Sphaerularioidea</taxon>
        <taxon>Anguinidae</taxon>
        <taxon>Anguininae</taxon>
        <taxon>Ditylenchus</taxon>
    </lineage>
</organism>
<accession>A0AAD4MTZ8</accession>
<dbReference type="InterPro" id="IPR019420">
    <property type="entry name" value="7TM_GPCR_serpentine_rcpt_Srbc"/>
</dbReference>
<dbReference type="Pfam" id="PF10316">
    <property type="entry name" value="7TM_GPCR_Srbc"/>
    <property type="match status" value="1"/>
</dbReference>
<keyword evidence="1" id="KW-0812">Transmembrane</keyword>